<feature type="region of interest" description="Disordered" evidence="1">
    <location>
        <begin position="130"/>
        <end position="168"/>
    </location>
</feature>
<protein>
    <submittedName>
        <fullName evidence="3">Clr5 domain-containing protein</fullName>
    </submittedName>
</protein>
<reference evidence="3" key="1">
    <citation type="journal article" date="2023" name="Mol. Phylogenet. Evol.">
        <title>Genome-scale phylogeny and comparative genomics of the fungal order Sordariales.</title>
        <authorList>
            <person name="Hensen N."/>
            <person name="Bonometti L."/>
            <person name="Westerberg I."/>
            <person name="Brannstrom I.O."/>
            <person name="Guillou S."/>
            <person name="Cros-Aarteil S."/>
            <person name="Calhoun S."/>
            <person name="Haridas S."/>
            <person name="Kuo A."/>
            <person name="Mondo S."/>
            <person name="Pangilinan J."/>
            <person name="Riley R."/>
            <person name="LaButti K."/>
            <person name="Andreopoulos B."/>
            <person name="Lipzen A."/>
            <person name="Chen C."/>
            <person name="Yan M."/>
            <person name="Daum C."/>
            <person name="Ng V."/>
            <person name="Clum A."/>
            <person name="Steindorff A."/>
            <person name="Ohm R.A."/>
            <person name="Martin F."/>
            <person name="Silar P."/>
            <person name="Natvig D.O."/>
            <person name="Lalanne C."/>
            <person name="Gautier V."/>
            <person name="Ament-Velasquez S.L."/>
            <person name="Kruys A."/>
            <person name="Hutchinson M.I."/>
            <person name="Powell A.J."/>
            <person name="Barry K."/>
            <person name="Miller A.N."/>
            <person name="Grigoriev I.V."/>
            <person name="Debuchy R."/>
            <person name="Gladieux P."/>
            <person name="Hiltunen Thoren M."/>
            <person name="Johannesson H."/>
        </authorList>
    </citation>
    <scope>NUCLEOTIDE SEQUENCE</scope>
    <source>
        <strain evidence="3">CBS 955.72</strain>
    </source>
</reference>
<reference evidence="3" key="2">
    <citation type="submission" date="2023-06" db="EMBL/GenBank/DDBJ databases">
        <authorList>
            <consortium name="Lawrence Berkeley National Laboratory"/>
            <person name="Haridas S."/>
            <person name="Hensen N."/>
            <person name="Bonometti L."/>
            <person name="Westerberg I."/>
            <person name="Brannstrom I.O."/>
            <person name="Guillou S."/>
            <person name="Cros-Aarteil S."/>
            <person name="Calhoun S."/>
            <person name="Kuo A."/>
            <person name="Mondo S."/>
            <person name="Pangilinan J."/>
            <person name="Riley R."/>
            <person name="Labutti K."/>
            <person name="Andreopoulos B."/>
            <person name="Lipzen A."/>
            <person name="Chen C."/>
            <person name="Yanf M."/>
            <person name="Daum C."/>
            <person name="Ng V."/>
            <person name="Clum A."/>
            <person name="Steindorff A."/>
            <person name="Ohm R."/>
            <person name="Martin F."/>
            <person name="Silar P."/>
            <person name="Natvig D."/>
            <person name="Lalanne C."/>
            <person name="Gautier V."/>
            <person name="Ament-Velasquez S.L."/>
            <person name="Kruys A."/>
            <person name="Hutchinson M.I."/>
            <person name="Powell A.J."/>
            <person name="Barry K."/>
            <person name="Miller A.N."/>
            <person name="Grigoriev I.V."/>
            <person name="Debuchy R."/>
            <person name="Gladieux P."/>
            <person name="Thoren M.H."/>
            <person name="Johannesson H."/>
        </authorList>
    </citation>
    <scope>NUCLEOTIDE SEQUENCE</scope>
    <source>
        <strain evidence="3">CBS 955.72</strain>
    </source>
</reference>
<accession>A0AAJ0HGK4</accession>
<proteinExistence type="predicted"/>
<comment type="caution">
    <text evidence="3">The sequence shown here is derived from an EMBL/GenBank/DDBJ whole genome shotgun (WGS) entry which is preliminary data.</text>
</comment>
<feature type="domain" description="Clr5" evidence="2">
    <location>
        <begin position="25"/>
        <end position="74"/>
    </location>
</feature>
<dbReference type="PANTHER" id="PTHR38788:SF3">
    <property type="entry name" value="CLR5 DOMAIN-CONTAINING PROTEIN"/>
    <property type="match status" value="1"/>
</dbReference>
<evidence type="ECO:0000256" key="1">
    <source>
        <dbReference type="SAM" id="MobiDB-lite"/>
    </source>
</evidence>
<evidence type="ECO:0000313" key="4">
    <source>
        <dbReference type="Proteomes" id="UP001275084"/>
    </source>
</evidence>
<dbReference type="InterPro" id="IPR025676">
    <property type="entry name" value="Clr5_dom"/>
</dbReference>
<evidence type="ECO:0000259" key="2">
    <source>
        <dbReference type="Pfam" id="PF14420"/>
    </source>
</evidence>
<dbReference type="Pfam" id="PF14420">
    <property type="entry name" value="Clr5"/>
    <property type="match status" value="1"/>
</dbReference>
<dbReference type="AlphaFoldDB" id="A0AAJ0HGK4"/>
<evidence type="ECO:0000313" key="3">
    <source>
        <dbReference type="EMBL" id="KAK3352271.1"/>
    </source>
</evidence>
<feature type="region of interest" description="Disordered" evidence="1">
    <location>
        <begin position="1"/>
        <end position="22"/>
    </location>
</feature>
<name>A0AAJ0HGK4_9PEZI</name>
<dbReference type="EMBL" id="JAUIQD010000004">
    <property type="protein sequence ID" value="KAK3352271.1"/>
    <property type="molecule type" value="Genomic_DNA"/>
</dbReference>
<organism evidence="3 4">
    <name type="scientific">Lasiosphaeria hispida</name>
    <dbReference type="NCBI Taxonomy" id="260671"/>
    <lineage>
        <taxon>Eukaryota</taxon>
        <taxon>Fungi</taxon>
        <taxon>Dikarya</taxon>
        <taxon>Ascomycota</taxon>
        <taxon>Pezizomycotina</taxon>
        <taxon>Sordariomycetes</taxon>
        <taxon>Sordariomycetidae</taxon>
        <taxon>Sordariales</taxon>
        <taxon>Lasiosphaeriaceae</taxon>
        <taxon>Lasiosphaeria</taxon>
    </lineage>
</organism>
<keyword evidence="4" id="KW-1185">Reference proteome</keyword>
<dbReference type="PANTHER" id="PTHR38788">
    <property type="entry name" value="CLR5 DOMAIN-CONTAINING PROTEIN"/>
    <property type="match status" value="1"/>
</dbReference>
<dbReference type="Proteomes" id="UP001275084">
    <property type="component" value="Unassembled WGS sequence"/>
</dbReference>
<sequence length="168" mass="20297">MADYYMPRPAQHRSQESSMYRPTKAEDWEPYRDIIAQLYTTMKLKDVMLEMQMIHHFKATEKQYKTQLKKWNLDTKYIKASEYMAMIKTKRQRESENPPKQTRFTLRGRTVDPKDITRFEKRALKKGMIKPEDQLYDQEPIEDLKFDTPSPEPSHYHSYVQPSAQYTY</sequence>
<gene>
    <name evidence="3" type="ORF">B0T25DRAFT_181020</name>
</gene>